<proteinExistence type="inferred from homology"/>
<keyword evidence="5" id="KW-0472">Membrane</keyword>
<gene>
    <name evidence="7" type="ORF">T552_01660</name>
</gene>
<dbReference type="GO" id="GO:0005783">
    <property type="term" value="C:endoplasmic reticulum"/>
    <property type="evidence" value="ECO:0007669"/>
    <property type="project" value="TreeGrafter"/>
</dbReference>
<comment type="catalytic activity">
    <reaction evidence="4">
        <text>a 1-acyl-sn-glycero-3-phosphate + an acyl-CoA = a 1,2-diacyl-sn-glycero-3-phosphate + CoA</text>
        <dbReference type="Rhea" id="RHEA:19709"/>
        <dbReference type="ChEBI" id="CHEBI:57287"/>
        <dbReference type="ChEBI" id="CHEBI:57970"/>
        <dbReference type="ChEBI" id="CHEBI:58342"/>
        <dbReference type="ChEBI" id="CHEBI:58608"/>
        <dbReference type="EC" id="2.3.1.51"/>
    </reaction>
</comment>
<evidence type="ECO:0000256" key="3">
    <source>
        <dbReference type="ARBA" id="ARBA00023315"/>
    </source>
</evidence>
<dbReference type="SUPFAM" id="SSF69593">
    <property type="entry name" value="Glycerol-3-phosphate (1)-acyltransferase"/>
    <property type="match status" value="1"/>
</dbReference>
<dbReference type="Proteomes" id="UP000054454">
    <property type="component" value="Unassembled WGS sequence"/>
</dbReference>
<keyword evidence="5" id="KW-1133">Transmembrane helix</keyword>
<sequence length="252" mass="29198">MVILSFKSILSHTRFWVKLILYYWTLFISAFSGVVLSIILFVLGKSTISQWGVARICNMISAPALNIKIQVENEHFMKDRPCVFISNHQSELDILLLGRLFPKHCSIISKKSLKYVPFLGWFMILSKAIFIDRAKQKNSIKIFKEVSEQIKANKQSLWIFVEGMRSRFKNPDLLPFKKGAFHLAIQAKVPIVPVVIQNYSQIYHFESRIFQSGIIKVKILDPIVTTFFSESDVDRIVLETRKKMLQTIIELN</sequence>
<evidence type="ECO:0000256" key="1">
    <source>
        <dbReference type="ARBA" id="ARBA00008655"/>
    </source>
</evidence>
<dbReference type="RefSeq" id="XP_018225941.1">
    <property type="nucleotide sequence ID" value="XM_018370232.1"/>
</dbReference>
<dbReference type="NCBIfam" id="TIGR00530">
    <property type="entry name" value="AGP_acyltrn"/>
    <property type="match status" value="1"/>
</dbReference>
<evidence type="ECO:0000313" key="7">
    <source>
        <dbReference type="EMBL" id="KTW28398.1"/>
    </source>
</evidence>
<evidence type="ECO:0000259" key="6">
    <source>
        <dbReference type="SMART" id="SM00563"/>
    </source>
</evidence>
<evidence type="ECO:0000313" key="8">
    <source>
        <dbReference type="Proteomes" id="UP000054454"/>
    </source>
</evidence>
<evidence type="ECO:0000256" key="2">
    <source>
        <dbReference type="ARBA" id="ARBA00022679"/>
    </source>
</evidence>
<keyword evidence="4" id="KW-0594">Phospholipid biosynthesis</keyword>
<dbReference type="InterPro" id="IPR004552">
    <property type="entry name" value="AGP_acyltrans"/>
</dbReference>
<keyword evidence="3 4" id="KW-0012">Acyltransferase</keyword>
<comment type="domain">
    <text evidence="4">The HXXXXD motif is essential for acyltransferase activity and may constitute the binding site for the phosphate moiety of the glycerol-3-phosphate.</text>
</comment>
<reference evidence="8" key="1">
    <citation type="journal article" date="2016" name="Nat. Commun.">
        <title>Genome analysis of three Pneumocystis species reveals adaptation mechanisms to life exclusively in mammalian hosts.</title>
        <authorList>
            <person name="Ma L."/>
            <person name="Chen Z."/>
            <person name="Huang D.W."/>
            <person name="Kutty G."/>
            <person name="Ishihara M."/>
            <person name="Wang H."/>
            <person name="Abouelleil A."/>
            <person name="Bishop L."/>
            <person name="Davey E."/>
            <person name="Deng R."/>
            <person name="Deng X."/>
            <person name="Fan L."/>
            <person name="Fantoni G."/>
            <person name="Fitzgerald M."/>
            <person name="Gogineni E."/>
            <person name="Goldberg J.M."/>
            <person name="Handley G."/>
            <person name="Hu X."/>
            <person name="Huber C."/>
            <person name="Jiao X."/>
            <person name="Jones K."/>
            <person name="Levin J.Z."/>
            <person name="Liu Y."/>
            <person name="Macdonald P."/>
            <person name="Melnikov A."/>
            <person name="Raley C."/>
            <person name="Sassi M."/>
            <person name="Sherman B.T."/>
            <person name="Song X."/>
            <person name="Sykes S."/>
            <person name="Tran B."/>
            <person name="Walsh L."/>
            <person name="Xia Y."/>
            <person name="Yang J."/>
            <person name="Young S."/>
            <person name="Zeng Q."/>
            <person name="Zheng X."/>
            <person name="Stephens R."/>
            <person name="Nusbaum C."/>
            <person name="Birren B.W."/>
            <person name="Azadi P."/>
            <person name="Lempicki R.A."/>
            <person name="Cuomo C.A."/>
            <person name="Kovacs J.A."/>
        </authorList>
    </citation>
    <scope>NUCLEOTIDE SEQUENCE [LARGE SCALE GENOMIC DNA]</scope>
    <source>
        <strain evidence="8">B80</strain>
    </source>
</reference>
<keyword evidence="4" id="KW-1208">Phospholipid metabolism</keyword>
<dbReference type="PANTHER" id="PTHR10434">
    <property type="entry name" value="1-ACYL-SN-GLYCEROL-3-PHOSPHATE ACYLTRANSFERASE"/>
    <property type="match status" value="1"/>
</dbReference>
<dbReference type="PANTHER" id="PTHR10434:SF11">
    <property type="entry name" value="1-ACYL-SN-GLYCEROL-3-PHOSPHATE ACYLTRANSFERASE"/>
    <property type="match status" value="1"/>
</dbReference>
<feature type="domain" description="Phospholipid/glycerol acyltransferase" evidence="6">
    <location>
        <begin position="82"/>
        <end position="199"/>
    </location>
</feature>
<dbReference type="GeneID" id="28936435"/>
<dbReference type="CDD" id="cd07989">
    <property type="entry name" value="LPLAT_AGPAT-like"/>
    <property type="match status" value="1"/>
</dbReference>
<feature type="transmembrane region" description="Helical" evidence="5">
    <location>
        <begin position="20"/>
        <end position="43"/>
    </location>
</feature>
<dbReference type="EC" id="2.3.1.51" evidence="4"/>
<evidence type="ECO:0000256" key="4">
    <source>
        <dbReference type="RuleBase" id="RU361267"/>
    </source>
</evidence>
<evidence type="ECO:0000256" key="5">
    <source>
        <dbReference type="SAM" id="Phobius"/>
    </source>
</evidence>
<comment type="caution">
    <text evidence="7">The sequence shown here is derived from an EMBL/GenBank/DDBJ whole genome shotgun (WGS) entry which is preliminary data.</text>
</comment>
<dbReference type="GO" id="GO:0006654">
    <property type="term" value="P:phosphatidic acid biosynthetic process"/>
    <property type="evidence" value="ECO:0007669"/>
    <property type="project" value="TreeGrafter"/>
</dbReference>
<dbReference type="VEuPathDB" id="FungiDB:T552_01660"/>
<keyword evidence="4" id="KW-0443">Lipid metabolism</keyword>
<keyword evidence="5" id="KW-0812">Transmembrane</keyword>
<dbReference type="GO" id="GO:0005811">
    <property type="term" value="C:lipid droplet"/>
    <property type="evidence" value="ECO:0007669"/>
    <property type="project" value="EnsemblFungi"/>
</dbReference>
<dbReference type="GO" id="GO:0003841">
    <property type="term" value="F:1-acylglycerol-3-phosphate O-acyltransferase activity"/>
    <property type="evidence" value="ECO:0007669"/>
    <property type="project" value="UniProtKB-UniRule"/>
</dbReference>
<protein>
    <recommendedName>
        <fullName evidence="4">1-acyl-sn-glycerol-3-phosphate acyltransferase</fullName>
        <ecNumber evidence="4">2.3.1.51</ecNumber>
    </recommendedName>
</protein>
<dbReference type="EMBL" id="LFVZ01000007">
    <property type="protein sequence ID" value="KTW28398.1"/>
    <property type="molecule type" value="Genomic_DNA"/>
</dbReference>
<name>A0A0W4ZJ64_PNEC8</name>
<dbReference type="OrthoDB" id="202234at2759"/>
<keyword evidence="8" id="KW-1185">Reference proteome</keyword>
<dbReference type="SMART" id="SM00563">
    <property type="entry name" value="PlsC"/>
    <property type="match status" value="1"/>
</dbReference>
<organism evidence="7 8">
    <name type="scientific">Pneumocystis carinii (strain B80)</name>
    <name type="common">Rat pneumocystis pneumonia agent</name>
    <name type="synonym">Pneumocystis carinii f. sp. carinii</name>
    <dbReference type="NCBI Taxonomy" id="1408658"/>
    <lineage>
        <taxon>Eukaryota</taxon>
        <taxon>Fungi</taxon>
        <taxon>Dikarya</taxon>
        <taxon>Ascomycota</taxon>
        <taxon>Taphrinomycotina</taxon>
        <taxon>Pneumocystomycetes</taxon>
        <taxon>Pneumocystaceae</taxon>
        <taxon>Pneumocystis</taxon>
    </lineage>
</organism>
<dbReference type="Pfam" id="PF01553">
    <property type="entry name" value="Acyltransferase"/>
    <property type="match status" value="1"/>
</dbReference>
<dbReference type="AlphaFoldDB" id="A0A0W4ZJ64"/>
<dbReference type="GO" id="GO:0016020">
    <property type="term" value="C:membrane"/>
    <property type="evidence" value="ECO:0007669"/>
    <property type="project" value="InterPro"/>
</dbReference>
<keyword evidence="2 4" id="KW-0808">Transferase</keyword>
<comment type="similarity">
    <text evidence="1 4">Belongs to the 1-acyl-sn-glycerol-3-phosphate acyltransferase family.</text>
</comment>
<accession>A0A0W4ZJ64</accession>
<keyword evidence="4" id="KW-0444">Lipid biosynthesis</keyword>
<dbReference type="InterPro" id="IPR002123">
    <property type="entry name" value="Plipid/glycerol_acylTrfase"/>
</dbReference>